<protein>
    <submittedName>
        <fullName evidence="1">Uncharacterized protein</fullName>
    </submittedName>
</protein>
<evidence type="ECO:0000313" key="1">
    <source>
        <dbReference type="EMBL" id="GIY99168.1"/>
    </source>
</evidence>
<accession>A0AAV4XZ93</accession>
<gene>
    <name evidence="1" type="ORF">CEXT_496491</name>
</gene>
<proteinExistence type="predicted"/>
<dbReference type="AlphaFoldDB" id="A0AAV4XZ93"/>
<comment type="caution">
    <text evidence="1">The sequence shown here is derived from an EMBL/GenBank/DDBJ whole genome shotgun (WGS) entry which is preliminary data.</text>
</comment>
<name>A0AAV4XZ93_CAEEX</name>
<dbReference type="EMBL" id="BPLR01018391">
    <property type="protein sequence ID" value="GIY99168.1"/>
    <property type="molecule type" value="Genomic_DNA"/>
</dbReference>
<keyword evidence="2" id="KW-1185">Reference proteome</keyword>
<organism evidence="1 2">
    <name type="scientific">Caerostris extrusa</name>
    <name type="common">Bark spider</name>
    <name type="synonym">Caerostris bankana</name>
    <dbReference type="NCBI Taxonomy" id="172846"/>
    <lineage>
        <taxon>Eukaryota</taxon>
        <taxon>Metazoa</taxon>
        <taxon>Ecdysozoa</taxon>
        <taxon>Arthropoda</taxon>
        <taxon>Chelicerata</taxon>
        <taxon>Arachnida</taxon>
        <taxon>Araneae</taxon>
        <taxon>Araneomorphae</taxon>
        <taxon>Entelegynae</taxon>
        <taxon>Araneoidea</taxon>
        <taxon>Araneidae</taxon>
        <taxon>Caerostris</taxon>
    </lineage>
</organism>
<dbReference type="Proteomes" id="UP001054945">
    <property type="component" value="Unassembled WGS sequence"/>
</dbReference>
<evidence type="ECO:0000313" key="2">
    <source>
        <dbReference type="Proteomes" id="UP001054945"/>
    </source>
</evidence>
<sequence>MGIKVYTPRSSRSPSQTMKLLRPVGGLDYRSFITCILAGLILTSLETYLGFLPLSKTAICSQYLETLFLGDIRKPIHSVDYYLISRSHFTKRGMSTTTQRKSVLSDRLAVHLPTDATVQSLLDFAPFDSVNMQRCSSSGNMIRTLLSSPFGRCGLN</sequence>
<reference evidence="1 2" key="1">
    <citation type="submission" date="2021-06" db="EMBL/GenBank/DDBJ databases">
        <title>Caerostris extrusa draft genome.</title>
        <authorList>
            <person name="Kono N."/>
            <person name="Arakawa K."/>
        </authorList>
    </citation>
    <scope>NUCLEOTIDE SEQUENCE [LARGE SCALE GENOMIC DNA]</scope>
</reference>